<dbReference type="EMBL" id="BTGU01000086">
    <property type="protein sequence ID" value="GMN59382.1"/>
    <property type="molecule type" value="Genomic_DNA"/>
</dbReference>
<evidence type="ECO:0000256" key="1">
    <source>
        <dbReference type="SAM" id="MobiDB-lite"/>
    </source>
</evidence>
<dbReference type="Proteomes" id="UP001187192">
    <property type="component" value="Unassembled WGS sequence"/>
</dbReference>
<evidence type="ECO:0000313" key="2">
    <source>
        <dbReference type="EMBL" id="GMN59382.1"/>
    </source>
</evidence>
<protein>
    <recommendedName>
        <fullName evidence="4">Retrotransposon gag domain-containing protein</fullName>
    </recommendedName>
</protein>
<feature type="compositionally biased region" description="Basic and acidic residues" evidence="1">
    <location>
        <begin position="140"/>
        <end position="155"/>
    </location>
</feature>
<feature type="region of interest" description="Disordered" evidence="1">
    <location>
        <begin position="125"/>
        <end position="155"/>
    </location>
</feature>
<name>A0AA88DPW4_FICCA</name>
<evidence type="ECO:0008006" key="4">
    <source>
        <dbReference type="Google" id="ProtNLM"/>
    </source>
</evidence>
<evidence type="ECO:0000313" key="3">
    <source>
        <dbReference type="Proteomes" id="UP001187192"/>
    </source>
</evidence>
<reference evidence="2" key="1">
    <citation type="submission" date="2023-07" db="EMBL/GenBank/DDBJ databases">
        <title>draft genome sequence of fig (Ficus carica).</title>
        <authorList>
            <person name="Takahashi T."/>
            <person name="Nishimura K."/>
        </authorList>
    </citation>
    <scope>NUCLEOTIDE SEQUENCE</scope>
</reference>
<dbReference type="AlphaFoldDB" id="A0AA88DPW4"/>
<accession>A0AA88DPW4</accession>
<keyword evidence="3" id="KW-1185">Reference proteome</keyword>
<gene>
    <name evidence="2" type="ORF">TIFTF001_028474</name>
</gene>
<dbReference type="Gramene" id="FCD_00036901-RA">
    <property type="protein sequence ID" value="FCD_00036901-RA:cds"/>
    <property type="gene ID" value="FCD_00036901"/>
</dbReference>
<organism evidence="2 3">
    <name type="scientific">Ficus carica</name>
    <name type="common">Common fig</name>
    <dbReference type="NCBI Taxonomy" id="3494"/>
    <lineage>
        <taxon>Eukaryota</taxon>
        <taxon>Viridiplantae</taxon>
        <taxon>Streptophyta</taxon>
        <taxon>Embryophyta</taxon>
        <taxon>Tracheophyta</taxon>
        <taxon>Spermatophyta</taxon>
        <taxon>Magnoliopsida</taxon>
        <taxon>eudicotyledons</taxon>
        <taxon>Gunneridae</taxon>
        <taxon>Pentapetalae</taxon>
        <taxon>rosids</taxon>
        <taxon>fabids</taxon>
        <taxon>Rosales</taxon>
        <taxon>Moraceae</taxon>
        <taxon>Ficeae</taxon>
        <taxon>Ficus</taxon>
    </lineage>
</organism>
<comment type="caution">
    <text evidence="2">The sequence shown here is derived from an EMBL/GenBank/DDBJ whole genome shotgun (WGS) entry which is preliminary data.</text>
</comment>
<sequence>MKLQPNSITSWEDLKRAFSNQFLGVKRFVAPKQNLTIMFQGPQESLKEWPTRFSVEVVATEEISDKEALIGAMSSMRHDIPFRDDLHQKPAKTYQEFLERVQGFINTAKVKSLVLKSKIVVPKSTSDVEQSNRKQNGKKKQGDQGTRRAFSKLEGEETIDMITTKNSTLTTSLKELVPNPGTTLTMI</sequence>
<proteinExistence type="predicted"/>